<dbReference type="GO" id="GO:0004497">
    <property type="term" value="F:monooxygenase activity"/>
    <property type="evidence" value="ECO:0007669"/>
    <property type="project" value="UniProtKB-KW"/>
</dbReference>
<keyword evidence="11" id="KW-0120">Carbon dioxide fixation</keyword>
<feature type="domain" description="Ribulose bisphosphate carboxylase large subunit ferrodoxin-like N-terminal" evidence="14">
    <location>
        <begin position="17"/>
        <end position="50"/>
    </location>
</feature>
<evidence type="ECO:0000256" key="7">
    <source>
        <dbReference type="ARBA" id="ARBA00023002"/>
    </source>
</evidence>
<evidence type="ECO:0000256" key="12">
    <source>
        <dbReference type="ARBA" id="ARBA00048059"/>
    </source>
</evidence>
<evidence type="ECO:0000256" key="6">
    <source>
        <dbReference type="ARBA" id="ARBA00022640"/>
    </source>
</evidence>
<evidence type="ECO:0000256" key="8">
    <source>
        <dbReference type="ARBA" id="ARBA00023033"/>
    </source>
</evidence>
<evidence type="ECO:0000313" key="16">
    <source>
        <dbReference type="Proteomes" id="UP001206925"/>
    </source>
</evidence>
<dbReference type="EC" id="4.1.1.39" evidence="3"/>
<name>A0AAD5CW73_AMBAR</name>
<dbReference type="InterPro" id="IPR017443">
    <property type="entry name" value="RuBisCO_lsu_fd_N"/>
</dbReference>
<protein>
    <recommendedName>
        <fullName evidence="4">Ribulose bisphosphate carboxylase large chain</fullName>
        <ecNumber evidence="3">4.1.1.39</ecNumber>
    </recommendedName>
</protein>
<comment type="catalytic activity">
    <reaction evidence="12">
        <text>D-ribulose 1,5-bisphosphate + O2 = 2-phosphoglycolate + (2R)-3-phosphoglycerate + 2 H(+)</text>
        <dbReference type="Rhea" id="RHEA:36631"/>
        <dbReference type="ChEBI" id="CHEBI:15378"/>
        <dbReference type="ChEBI" id="CHEBI:15379"/>
        <dbReference type="ChEBI" id="CHEBI:57870"/>
        <dbReference type="ChEBI" id="CHEBI:58033"/>
        <dbReference type="ChEBI" id="CHEBI:58272"/>
    </reaction>
</comment>
<keyword evidence="9" id="KW-0601">Photorespiration</keyword>
<keyword evidence="6" id="KW-0934">Plastid</keyword>
<dbReference type="GO" id="GO:0009853">
    <property type="term" value="P:photorespiration"/>
    <property type="evidence" value="ECO:0007669"/>
    <property type="project" value="UniProtKB-KW"/>
</dbReference>
<evidence type="ECO:0000256" key="3">
    <source>
        <dbReference type="ARBA" id="ARBA00012287"/>
    </source>
</evidence>
<evidence type="ECO:0000256" key="11">
    <source>
        <dbReference type="ARBA" id="ARBA00023300"/>
    </source>
</evidence>
<sequence length="54" mass="6069">MTQTHCQILLSATQYGAFRVTPQPRVPPEEARVAVATESSTSAWTAMDRWTYEP</sequence>
<evidence type="ECO:0000256" key="4">
    <source>
        <dbReference type="ARBA" id="ARBA00017725"/>
    </source>
</evidence>
<keyword evidence="8" id="KW-0503">Monooxygenase</keyword>
<dbReference type="EMBL" id="JAMZMK010006399">
    <property type="protein sequence ID" value="KAI7749147.1"/>
    <property type="molecule type" value="Genomic_DNA"/>
</dbReference>
<evidence type="ECO:0000256" key="1">
    <source>
        <dbReference type="ARBA" id="ARBA00004474"/>
    </source>
</evidence>
<evidence type="ECO:0000256" key="9">
    <source>
        <dbReference type="ARBA" id="ARBA00023238"/>
    </source>
</evidence>
<comment type="similarity">
    <text evidence="2">Belongs to the RuBisCO large chain family. Type I subfamily.</text>
</comment>
<reference evidence="15" key="1">
    <citation type="submission" date="2022-06" db="EMBL/GenBank/DDBJ databases">
        <title>Uncovering the hologenomic basis of an extraordinary plant invasion.</title>
        <authorList>
            <person name="Bieker V.C."/>
            <person name="Martin M.D."/>
            <person name="Gilbert T."/>
            <person name="Hodgins K."/>
            <person name="Battlay P."/>
            <person name="Petersen B."/>
            <person name="Wilson J."/>
        </authorList>
    </citation>
    <scope>NUCLEOTIDE SEQUENCE</scope>
    <source>
        <strain evidence="15">AA19_3_7</strain>
        <tissue evidence="15">Leaf</tissue>
    </source>
</reference>
<evidence type="ECO:0000256" key="5">
    <source>
        <dbReference type="ARBA" id="ARBA00022567"/>
    </source>
</evidence>
<gene>
    <name evidence="15" type="ORF">M8C21_018996</name>
</gene>
<accession>A0AAD5CW73</accession>
<keyword evidence="5" id="KW-0113">Calvin cycle</keyword>
<keyword evidence="16" id="KW-1185">Reference proteome</keyword>
<comment type="caution">
    <text evidence="15">The sequence shown here is derived from an EMBL/GenBank/DDBJ whole genome shotgun (WGS) entry which is preliminary data.</text>
</comment>
<proteinExistence type="inferred from homology"/>
<evidence type="ECO:0000256" key="10">
    <source>
        <dbReference type="ARBA" id="ARBA00023239"/>
    </source>
</evidence>
<comment type="catalytic activity">
    <reaction evidence="13">
        <text>2 (2R)-3-phosphoglycerate + 2 H(+) = D-ribulose 1,5-bisphosphate + CO2 + H2O</text>
        <dbReference type="Rhea" id="RHEA:23124"/>
        <dbReference type="ChEBI" id="CHEBI:15377"/>
        <dbReference type="ChEBI" id="CHEBI:15378"/>
        <dbReference type="ChEBI" id="CHEBI:16526"/>
        <dbReference type="ChEBI" id="CHEBI:57870"/>
        <dbReference type="ChEBI" id="CHEBI:58272"/>
        <dbReference type="EC" id="4.1.1.39"/>
    </reaction>
</comment>
<organism evidence="15 16">
    <name type="scientific">Ambrosia artemisiifolia</name>
    <name type="common">Common ragweed</name>
    <dbReference type="NCBI Taxonomy" id="4212"/>
    <lineage>
        <taxon>Eukaryota</taxon>
        <taxon>Viridiplantae</taxon>
        <taxon>Streptophyta</taxon>
        <taxon>Embryophyta</taxon>
        <taxon>Tracheophyta</taxon>
        <taxon>Spermatophyta</taxon>
        <taxon>Magnoliopsida</taxon>
        <taxon>eudicotyledons</taxon>
        <taxon>Gunneridae</taxon>
        <taxon>Pentapetalae</taxon>
        <taxon>asterids</taxon>
        <taxon>campanulids</taxon>
        <taxon>Asterales</taxon>
        <taxon>Asteraceae</taxon>
        <taxon>Asteroideae</taxon>
        <taxon>Heliantheae alliance</taxon>
        <taxon>Heliantheae</taxon>
        <taxon>Ambrosia</taxon>
    </lineage>
</organism>
<evidence type="ECO:0000313" key="15">
    <source>
        <dbReference type="EMBL" id="KAI7749147.1"/>
    </source>
</evidence>
<dbReference type="Pfam" id="PF02788">
    <property type="entry name" value="RuBisCO_large_N"/>
    <property type="match status" value="1"/>
</dbReference>
<evidence type="ECO:0000256" key="13">
    <source>
        <dbReference type="ARBA" id="ARBA00049469"/>
    </source>
</evidence>
<dbReference type="GO" id="GO:0019253">
    <property type="term" value="P:reductive pentose-phosphate cycle"/>
    <property type="evidence" value="ECO:0007669"/>
    <property type="project" value="UniProtKB-KW"/>
</dbReference>
<keyword evidence="7" id="KW-0560">Oxidoreductase</keyword>
<keyword evidence="10" id="KW-0456">Lyase</keyword>
<evidence type="ECO:0000259" key="14">
    <source>
        <dbReference type="Pfam" id="PF02788"/>
    </source>
</evidence>
<dbReference type="SUPFAM" id="SSF54966">
    <property type="entry name" value="RuBisCO, large subunit, small (N-terminal) domain"/>
    <property type="match status" value="1"/>
</dbReference>
<dbReference type="GO" id="GO:0009536">
    <property type="term" value="C:plastid"/>
    <property type="evidence" value="ECO:0007669"/>
    <property type="project" value="UniProtKB-SubCell"/>
</dbReference>
<evidence type="ECO:0000256" key="2">
    <source>
        <dbReference type="ARBA" id="ARBA00006204"/>
    </source>
</evidence>
<dbReference type="GO" id="GO:0016984">
    <property type="term" value="F:ribulose-bisphosphate carboxylase activity"/>
    <property type="evidence" value="ECO:0007669"/>
    <property type="project" value="UniProtKB-EC"/>
</dbReference>
<comment type="subcellular location">
    <subcellularLocation>
        <location evidence="1">Plastid</location>
    </subcellularLocation>
</comment>
<dbReference type="InterPro" id="IPR036422">
    <property type="entry name" value="RuBisCO_lsu_N_sf"/>
</dbReference>
<dbReference type="Gene3D" id="3.30.70.150">
    <property type="entry name" value="RuBisCO large subunit, N-terminal domain"/>
    <property type="match status" value="1"/>
</dbReference>
<dbReference type="AlphaFoldDB" id="A0AAD5CW73"/>
<dbReference type="Proteomes" id="UP001206925">
    <property type="component" value="Unassembled WGS sequence"/>
</dbReference>